<dbReference type="SUPFAM" id="SSF63380">
    <property type="entry name" value="Riboflavin synthase domain-like"/>
    <property type="match status" value="1"/>
</dbReference>
<accession>A0A5M4F8V5</accession>
<dbReference type="Gene3D" id="3.40.50.80">
    <property type="entry name" value="Nucleotide-binding domain of ferredoxin-NADP reductase (FNR) module"/>
    <property type="match status" value="1"/>
</dbReference>
<dbReference type="PROSITE" id="PS51384">
    <property type="entry name" value="FAD_FR"/>
    <property type="match status" value="1"/>
</dbReference>
<evidence type="ECO:0000259" key="9">
    <source>
        <dbReference type="PROSITE" id="PS51384"/>
    </source>
</evidence>
<evidence type="ECO:0000256" key="5">
    <source>
        <dbReference type="ARBA" id="ARBA00023002"/>
    </source>
</evidence>
<sequence length="316" mass="34154">MSSQPTLRMYVESRQGAAEGVVHLVLVPTEPGTNLPSWKAGAHIDLRSDDGITRQYSLCGRPSDDHFEVAVLNVPDGRGGSRWVHESLLEGAEVDVAGPRNHFELADAPAYLFIAGGIGITPILPMIREVASRDVDWRLVYGGRTRHSMAFAEQLVEEFGEHVDLVPAEERGLIDLAGVLDEQQPGRRVYCCGPEPLLDAVEKVMVDRDSETLHVERFSPRDDVDTSGDAFDVEIAASGATVHVEEGQSIIDALADAGITVDFSCREGTCGTCETGVLGGIPDHRDDVLDDAEKAQNDVMMICVGRCVVGPLLLDL</sequence>
<dbReference type="RefSeq" id="WP_149690834.1">
    <property type="nucleotide sequence ID" value="NZ_SDPQ02000004.1"/>
</dbReference>
<keyword evidence="11" id="KW-1185">Reference proteome</keyword>
<keyword evidence="7" id="KW-0411">Iron-sulfur</keyword>
<dbReference type="PRINTS" id="PR00409">
    <property type="entry name" value="PHDIOXRDTASE"/>
</dbReference>
<keyword evidence="4" id="KW-0479">Metal-binding</keyword>
<dbReference type="InterPro" id="IPR050415">
    <property type="entry name" value="MRET"/>
</dbReference>
<comment type="caution">
    <text evidence="10">The sequence shown here is derived from an EMBL/GenBank/DDBJ whole genome shotgun (WGS) entry which is preliminary data.</text>
</comment>
<evidence type="ECO:0000256" key="2">
    <source>
        <dbReference type="ARBA" id="ARBA00022630"/>
    </source>
</evidence>
<dbReference type="OrthoDB" id="3807506at2"/>
<gene>
    <name evidence="10" type="ORF">ESP70_018650</name>
</gene>
<dbReference type="InterPro" id="IPR036010">
    <property type="entry name" value="2Fe-2S_ferredoxin-like_sf"/>
</dbReference>
<feature type="domain" description="FAD-binding FR-type" evidence="9">
    <location>
        <begin position="4"/>
        <end position="106"/>
    </location>
</feature>
<comment type="cofactor">
    <cofactor evidence="1">
        <name>FAD</name>
        <dbReference type="ChEBI" id="CHEBI:57692"/>
    </cofactor>
</comment>
<evidence type="ECO:0000256" key="7">
    <source>
        <dbReference type="ARBA" id="ARBA00023014"/>
    </source>
</evidence>
<feature type="domain" description="2Fe-2S ferredoxin-type" evidence="8">
    <location>
        <begin position="231"/>
        <end position="316"/>
    </location>
</feature>
<dbReference type="GO" id="GO:0016491">
    <property type="term" value="F:oxidoreductase activity"/>
    <property type="evidence" value="ECO:0007669"/>
    <property type="project" value="UniProtKB-KW"/>
</dbReference>
<dbReference type="InterPro" id="IPR001433">
    <property type="entry name" value="OxRdtase_FAD/NAD-bd"/>
</dbReference>
<evidence type="ECO:0000313" key="10">
    <source>
        <dbReference type="EMBL" id="KAA1394224.1"/>
    </source>
</evidence>
<dbReference type="PANTHER" id="PTHR47354:SF1">
    <property type="entry name" value="CARNITINE MONOOXYGENASE REDUCTASE SUBUNIT"/>
    <property type="match status" value="1"/>
</dbReference>
<evidence type="ECO:0000256" key="1">
    <source>
        <dbReference type="ARBA" id="ARBA00001974"/>
    </source>
</evidence>
<dbReference type="CDD" id="cd06185">
    <property type="entry name" value="PDR_like"/>
    <property type="match status" value="1"/>
</dbReference>
<keyword evidence="3" id="KW-0001">2Fe-2S</keyword>
<dbReference type="Gene3D" id="3.10.20.30">
    <property type="match status" value="1"/>
</dbReference>
<dbReference type="Gene3D" id="2.40.30.10">
    <property type="entry name" value="Translation factors"/>
    <property type="match status" value="1"/>
</dbReference>
<evidence type="ECO:0000256" key="6">
    <source>
        <dbReference type="ARBA" id="ARBA00023004"/>
    </source>
</evidence>
<dbReference type="InterPro" id="IPR039261">
    <property type="entry name" value="FNR_nucleotide-bd"/>
</dbReference>
<dbReference type="SUPFAM" id="SSF52343">
    <property type="entry name" value="Ferredoxin reductase-like, C-terminal NADP-linked domain"/>
    <property type="match status" value="1"/>
</dbReference>
<reference evidence="10" key="1">
    <citation type="submission" date="2019-09" db="EMBL/GenBank/DDBJ databases">
        <authorList>
            <person name="Li J."/>
        </authorList>
    </citation>
    <scope>NUCLEOTIDE SEQUENCE [LARGE SCALE GENOMIC DNA]</scope>
    <source>
        <strain evidence="10">JCM 14732</strain>
    </source>
</reference>
<dbReference type="AlphaFoldDB" id="A0A5M4F8V5"/>
<dbReference type="InterPro" id="IPR006058">
    <property type="entry name" value="2Fe2S_fd_BS"/>
</dbReference>
<dbReference type="Pfam" id="PF00111">
    <property type="entry name" value="Fer2"/>
    <property type="match status" value="1"/>
</dbReference>
<dbReference type="PROSITE" id="PS51085">
    <property type="entry name" value="2FE2S_FER_2"/>
    <property type="match status" value="1"/>
</dbReference>
<dbReference type="GO" id="GO:0046872">
    <property type="term" value="F:metal ion binding"/>
    <property type="evidence" value="ECO:0007669"/>
    <property type="project" value="UniProtKB-KW"/>
</dbReference>
<keyword evidence="5" id="KW-0560">Oxidoreductase</keyword>
<dbReference type="InterPro" id="IPR001041">
    <property type="entry name" value="2Fe-2S_ferredoxin-type"/>
</dbReference>
<evidence type="ECO:0000259" key="8">
    <source>
        <dbReference type="PROSITE" id="PS51085"/>
    </source>
</evidence>
<dbReference type="GO" id="GO:0051537">
    <property type="term" value="F:2 iron, 2 sulfur cluster binding"/>
    <property type="evidence" value="ECO:0007669"/>
    <property type="project" value="UniProtKB-KW"/>
</dbReference>
<evidence type="ECO:0000256" key="4">
    <source>
        <dbReference type="ARBA" id="ARBA00022723"/>
    </source>
</evidence>
<evidence type="ECO:0000313" key="11">
    <source>
        <dbReference type="Proteomes" id="UP000380867"/>
    </source>
</evidence>
<dbReference type="InterPro" id="IPR017927">
    <property type="entry name" value="FAD-bd_FR_type"/>
</dbReference>
<dbReference type="CDD" id="cd00207">
    <property type="entry name" value="fer2"/>
    <property type="match status" value="1"/>
</dbReference>
<proteinExistence type="predicted"/>
<dbReference type="Pfam" id="PF00175">
    <property type="entry name" value="NAD_binding_1"/>
    <property type="match status" value="1"/>
</dbReference>
<dbReference type="PROSITE" id="PS00197">
    <property type="entry name" value="2FE2S_FER_1"/>
    <property type="match status" value="1"/>
</dbReference>
<dbReference type="EMBL" id="SDPQ02000004">
    <property type="protein sequence ID" value="KAA1394224.1"/>
    <property type="molecule type" value="Genomic_DNA"/>
</dbReference>
<dbReference type="SUPFAM" id="SSF54292">
    <property type="entry name" value="2Fe-2S ferredoxin-like"/>
    <property type="match status" value="1"/>
</dbReference>
<organism evidence="10 11">
    <name type="scientific">Aeromicrobium ginsengisoli</name>
    <dbReference type="NCBI Taxonomy" id="363867"/>
    <lineage>
        <taxon>Bacteria</taxon>
        <taxon>Bacillati</taxon>
        <taxon>Actinomycetota</taxon>
        <taxon>Actinomycetes</taxon>
        <taxon>Propionibacteriales</taxon>
        <taxon>Nocardioidaceae</taxon>
        <taxon>Aeromicrobium</taxon>
    </lineage>
</organism>
<name>A0A5M4F8V5_9ACTN</name>
<dbReference type="PANTHER" id="PTHR47354">
    <property type="entry name" value="NADH OXIDOREDUCTASE HCR"/>
    <property type="match status" value="1"/>
</dbReference>
<dbReference type="InterPro" id="IPR012675">
    <property type="entry name" value="Beta-grasp_dom_sf"/>
</dbReference>
<dbReference type="Proteomes" id="UP000380867">
    <property type="component" value="Unassembled WGS sequence"/>
</dbReference>
<dbReference type="InterPro" id="IPR017938">
    <property type="entry name" value="Riboflavin_synthase-like_b-brl"/>
</dbReference>
<evidence type="ECO:0000256" key="3">
    <source>
        <dbReference type="ARBA" id="ARBA00022714"/>
    </source>
</evidence>
<keyword evidence="6" id="KW-0408">Iron</keyword>
<protein>
    <submittedName>
        <fullName evidence="10">Oxidoreductase</fullName>
    </submittedName>
</protein>
<keyword evidence="2" id="KW-0285">Flavoprotein</keyword>